<evidence type="ECO:0000256" key="1">
    <source>
        <dbReference type="SAM" id="MobiDB-lite"/>
    </source>
</evidence>
<feature type="compositionally biased region" description="Basic and acidic residues" evidence="1">
    <location>
        <begin position="316"/>
        <end position="325"/>
    </location>
</feature>
<keyword evidence="2" id="KW-1133">Transmembrane helix</keyword>
<dbReference type="Gramene" id="TKW13252">
    <property type="protein sequence ID" value="TKW13252"/>
    <property type="gene ID" value="SEVIR_5G088200v2"/>
</dbReference>
<evidence type="ECO:0008006" key="5">
    <source>
        <dbReference type="Google" id="ProtNLM"/>
    </source>
</evidence>
<evidence type="ECO:0000313" key="4">
    <source>
        <dbReference type="Proteomes" id="UP000298652"/>
    </source>
</evidence>
<evidence type="ECO:0000313" key="3">
    <source>
        <dbReference type="EMBL" id="TKW13252.1"/>
    </source>
</evidence>
<organism evidence="3 4">
    <name type="scientific">Setaria viridis</name>
    <name type="common">Green bristlegrass</name>
    <name type="synonym">Setaria italica subsp. viridis</name>
    <dbReference type="NCBI Taxonomy" id="4556"/>
    <lineage>
        <taxon>Eukaryota</taxon>
        <taxon>Viridiplantae</taxon>
        <taxon>Streptophyta</taxon>
        <taxon>Embryophyta</taxon>
        <taxon>Tracheophyta</taxon>
        <taxon>Spermatophyta</taxon>
        <taxon>Magnoliopsida</taxon>
        <taxon>Liliopsida</taxon>
        <taxon>Poales</taxon>
        <taxon>Poaceae</taxon>
        <taxon>PACMAD clade</taxon>
        <taxon>Panicoideae</taxon>
        <taxon>Panicodae</taxon>
        <taxon>Paniceae</taxon>
        <taxon>Cenchrinae</taxon>
        <taxon>Setaria</taxon>
    </lineage>
</organism>
<keyword evidence="2" id="KW-0812">Transmembrane</keyword>
<reference evidence="3" key="1">
    <citation type="submission" date="2019-03" db="EMBL/GenBank/DDBJ databases">
        <title>WGS assembly of Setaria viridis.</title>
        <authorList>
            <person name="Huang P."/>
            <person name="Jenkins J."/>
            <person name="Grimwood J."/>
            <person name="Barry K."/>
            <person name="Healey A."/>
            <person name="Mamidi S."/>
            <person name="Sreedasyam A."/>
            <person name="Shu S."/>
            <person name="Feldman M."/>
            <person name="Wu J."/>
            <person name="Yu Y."/>
            <person name="Chen C."/>
            <person name="Johnson J."/>
            <person name="Rokhsar D."/>
            <person name="Baxter I."/>
            <person name="Schmutz J."/>
            <person name="Brutnell T."/>
            <person name="Kellogg E."/>
        </authorList>
    </citation>
    <scope>NUCLEOTIDE SEQUENCE [LARGE SCALE GENOMIC DNA]</scope>
</reference>
<feature type="compositionally biased region" description="Basic residues" evidence="1">
    <location>
        <begin position="152"/>
        <end position="161"/>
    </location>
</feature>
<protein>
    <recommendedName>
        <fullName evidence="5">Transmembrane protein</fullName>
    </recommendedName>
</protein>
<evidence type="ECO:0000256" key="2">
    <source>
        <dbReference type="SAM" id="Phobius"/>
    </source>
</evidence>
<gene>
    <name evidence="3" type="ORF">SEVIR_5G088200v2</name>
</gene>
<feature type="transmembrane region" description="Helical" evidence="2">
    <location>
        <begin position="358"/>
        <end position="382"/>
    </location>
</feature>
<feature type="region of interest" description="Disordered" evidence="1">
    <location>
        <begin position="87"/>
        <end position="120"/>
    </location>
</feature>
<dbReference type="EMBL" id="CM016556">
    <property type="protein sequence ID" value="TKW13252.1"/>
    <property type="molecule type" value="Genomic_DNA"/>
</dbReference>
<feature type="region of interest" description="Disordered" evidence="1">
    <location>
        <begin position="141"/>
        <end position="338"/>
    </location>
</feature>
<feature type="compositionally biased region" description="Basic and acidic residues" evidence="1">
    <location>
        <begin position="243"/>
        <end position="256"/>
    </location>
</feature>
<proteinExistence type="predicted"/>
<sequence length="397" mass="40908">MQQDARAVADHPEVPVPGGVVGAEGDLAREAASSGAGNAGGHGAAGSESDEEEDIEVIFGCSGDASDGSEFRNAPFLISFLGSLEQEAQTEESERVVAPVGNAGQEDAPGSAQNEDHEVPENPAAIHFELRGFRPARRAIAHAMPPSSYRRLPLRGRKRPNPTRSIVVGDAASGVSFSNAYDPGTSEAASGPPPSASLGSPSATSRSAGVSAMANAGNGDSNEALGSTARRSEMDAAVGKSSPGDRKSGIDAKDVAAAEASSSRRLPSRGRKQRRPDQFISDSEEAASADRAKAHRSNTAPDRFLTSSVRAAPTEQRPEWVRKNITEGSVRDQGQSGNDVLRTASGGVPEEPDGSARILAVAAILGAALALSVVSGVLFYIVGQQTASGPRDSHKEK</sequence>
<feature type="compositionally biased region" description="Low complexity" evidence="1">
    <location>
        <begin position="183"/>
        <end position="208"/>
    </location>
</feature>
<dbReference type="AlphaFoldDB" id="A0A4U6UDJ4"/>
<feature type="region of interest" description="Disordered" evidence="1">
    <location>
        <begin position="1"/>
        <end position="56"/>
    </location>
</feature>
<dbReference type="Proteomes" id="UP000298652">
    <property type="component" value="Chromosome 5"/>
</dbReference>
<keyword evidence="4" id="KW-1185">Reference proteome</keyword>
<name>A0A4U6UDJ4_SETVI</name>
<accession>A0A4U6UDJ4</accession>
<keyword evidence="2" id="KW-0472">Membrane</keyword>
<dbReference type="OMA" id="MATRFAF"/>